<dbReference type="AlphaFoldDB" id="A0A6M3XX66"/>
<reference evidence="1" key="1">
    <citation type="submission" date="2020-03" db="EMBL/GenBank/DDBJ databases">
        <title>The deep terrestrial virosphere.</title>
        <authorList>
            <person name="Holmfeldt K."/>
            <person name="Nilsson E."/>
            <person name="Simone D."/>
            <person name="Lopez-Fernandez M."/>
            <person name="Wu X."/>
            <person name="de Brujin I."/>
            <person name="Lundin D."/>
            <person name="Andersson A."/>
            <person name="Bertilsson S."/>
            <person name="Dopson M."/>
        </authorList>
    </citation>
    <scope>NUCLEOTIDE SEQUENCE</scope>
    <source>
        <strain evidence="1">TM448B03267</strain>
    </source>
</reference>
<protein>
    <submittedName>
        <fullName evidence="1">Uncharacterized protein</fullName>
    </submittedName>
</protein>
<organism evidence="1">
    <name type="scientific">viral metagenome</name>
    <dbReference type="NCBI Taxonomy" id="1070528"/>
    <lineage>
        <taxon>unclassified sequences</taxon>
        <taxon>metagenomes</taxon>
        <taxon>organismal metagenomes</taxon>
    </lineage>
</organism>
<sequence length="65" mass="7693">MKKTINSCLIEAIRIMDERGRSGHGDSVMLWRREWDCLRTQLIDAVGLHDETMANRREPFFDKSR</sequence>
<proteinExistence type="predicted"/>
<accession>A0A6M3XX66</accession>
<name>A0A6M3XX66_9ZZZZ</name>
<gene>
    <name evidence="1" type="ORF">TM448B03267_0007</name>
</gene>
<dbReference type="EMBL" id="MT145005">
    <property type="protein sequence ID" value="QJI02487.1"/>
    <property type="molecule type" value="Genomic_DNA"/>
</dbReference>
<evidence type="ECO:0000313" key="1">
    <source>
        <dbReference type="EMBL" id="QJI02487.1"/>
    </source>
</evidence>